<dbReference type="GO" id="GO:0016757">
    <property type="term" value="F:glycosyltransferase activity"/>
    <property type="evidence" value="ECO:0007669"/>
    <property type="project" value="TreeGrafter"/>
</dbReference>
<dbReference type="HOGENOM" id="CLU_009583_2_4_0"/>
<dbReference type="SUPFAM" id="SSF53756">
    <property type="entry name" value="UDP-Glycosyltransferase/glycogen phosphorylase"/>
    <property type="match status" value="1"/>
</dbReference>
<evidence type="ECO:0000313" key="2">
    <source>
        <dbReference type="EMBL" id="AEH51660.1"/>
    </source>
</evidence>
<dbReference type="eggNOG" id="COG0438">
    <property type="taxonomic scope" value="Bacteria"/>
</dbReference>
<dbReference type="PATRIC" id="fig|688269.3.peg.1659"/>
<dbReference type="Pfam" id="PF13439">
    <property type="entry name" value="Glyco_transf_4"/>
    <property type="match status" value="1"/>
</dbReference>
<keyword evidence="3" id="KW-1185">Reference proteome</keyword>
<protein>
    <submittedName>
        <fullName evidence="2">Glycosyl transferase group 1</fullName>
    </submittedName>
</protein>
<organism evidence="2 3">
    <name type="scientific">Pseudothermotoga thermarum DSM 5069</name>
    <dbReference type="NCBI Taxonomy" id="688269"/>
    <lineage>
        <taxon>Bacteria</taxon>
        <taxon>Thermotogati</taxon>
        <taxon>Thermotogota</taxon>
        <taxon>Thermotogae</taxon>
        <taxon>Thermotogales</taxon>
        <taxon>Thermotogaceae</taxon>
        <taxon>Pseudothermotoga</taxon>
    </lineage>
</organism>
<evidence type="ECO:0000313" key="3">
    <source>
        <dbReference type="Proteomes" id="UP000006804"/>
    </source>
</evidence>
<name>F7YXD0_9THEM</name>
<dbReference type="STRING" id="688269.Theth_1609"/>
<proteinExistence type="predicted"/>
<dbReference type="RefSeq" id="WP_013932872.1">
    <property type="nucleotide sequence ID" value="NC_015707.1"/>
</dbReference>
<dbReference type="InterPro" id="IPR028098">
    <property type="entry name" value="Glyco_trans_4-like_N"/>
</dbReference>
<dbReference type="AlphaFoldDB" id="F7YXD0"/>
<dbReference type="EMBL" id="CP002351">
    <property type="protein sequence ID" value="AEH51660.1"/>
    <property type="molecule type" value="Genomic_DNA"/>
</dbReference>
<keyword evidence="2" id="KW-0808">Transferase</keyword>
<dbReference type="InterPro" id="IPR050194">
    <property type="entry name" value="Glycosyltransferase_grp1"/>
</dbReference>
<feature type="domain" description="Glycosyltransferase subfamily 4-like N-terminal" evidence="1">
    <location>
        <begin position="106"/>
        <end position="205"/>
    </location>
</feature>
<reference evidence="2 3" key="1">
    <citation type="submission" date="2010-11" db="EMBL/GenBank/DDBJ databases">
        <title>The complete genome of Thermotoga thermarum DSM 5069.</title>
        <authorList>
            <consortium name="US DOE Joint Genome Institute (JGI-PGF)"/>
            <person name="Lucas S."/>
            <person name="Copeland A."/>
            <person name="Lapidus A."/>
            <person name="Bruce D."/>
            <person name="Goodwin L."/>
            <person name="Pitluck S."/>
            <person name="Kyrpides N."/>
            <person name="Mavromatis K."/>
            <person name="Ivanova N."/>
            <person name="Zeytun A."/>
            <person name="Brettin T."/>
            <person name="Detter J.C."/>
            <person name="Tapia R."/>
            <person name="Han C."/>
            <person name="Land M."/>
            <person name="Hauser L."/>
            <person name="Markowitz V."/>
            <person name="Cheng J.-F."/>
            <person name="Hugenholtz P."/>
            <person name="Woyke T."/>
            <person name="Wu D."/>
            <person name="Spring S."/>
            <person name="Schroeder M."/>
            <person name="Brambilla E."/>
            <person name="Klenk H.-P."/>
            <person name="Eisen J.A."/>
        </authorList>
    </citation>
    <scope>NUCLEOTIDE SEQUENCE [LARGE SCALE GENOMIC DNA]</scope>
    <source>
        <strain evidence="2 3">DSM 5069</strain>
    </source>
</reference>
<dbReference type="OrthoDB" id="9806653at2"/>
<gene>
    <name evidence="2" type="ORF">Theth_1609</name>
</gene>
<dbReference type="PANTHER" id="PTHR45947:SF15">
    <property type="entry name" value="TEICHURONIC ACID BIOSYNTHESIS GLYCOSYLTRANSFERASE TUAC-RELATED"/>
    <property type="match status" value="1"/>
</dbReference>
<dbReference type="Gene3D" id="3.40.50.2000">
    <property type="entry name" value="Glycogen Phosphorylase B"/>
    <property type="match status" value="2"/>
</dbReference>
<dbReference type="Proteomes" id="UP000006804">
    <property type="component" value="Chromosome"/>
</dbReference>
<sequence precursor="true">MKILFITNLFPMKRKHSTFGASFIEKRLIVYKQTFGVDYDVVITWFKSSWTVNMLRKILRKHTLVPTDIAGKTPIVCDYTEGLIEVIKRRIGRNYEKQISVLEEFLLSRINLRSYDLIYAHGMYEGLPAGIIAMRLSKKIRKPYVVHLHGSDINYCMPKNINLYLQVLENASKCVFVSNKLLEKAKSMGYSGKNAVVTGNGYDPNVFKPMDKNQLRREFGIYNSEAKYVGFVGSLSLVKRADKLPEIFRYIANEGKNVKFIIVGDGPLRKKIEKEMKGLDYIITGIVPHEEVAKWMNTMDVMILPSRNEGFGAVLIEAQACGVITIGSKVGGIPEAIGFEDLVVPEGENFEKRFAEKVVEILKNGYNISRLIDHAQNYTWKKIVEMEYQVCERTVQNNRSELN</sequence>
<dbReference type="Pfam" id="PF13692">
    <property type="entry name" value="Glyco_trans_1_4"/>
    <property type="match status" value="1"/>
</dbReference>
<accession>F7YXD0</accession>
<evidence type="ECO:0000259" key="1">
    <source>
        <dbReference type="Pfam" id="PF13439"/>
    </source>
</evidence>
<dbReference type="KEGG" id="tta:Theth_1609"/>
<dbReference type="PANTHER" id="PTHR45947">
    <property type="entry name" value="SULFOQUINOVOSYL TRANSFERASE SQD2"/>
    <property type="match status" value="1"/>
</dbReference>